<feature type="compositionally biased region" description="Basic residues" evidence="1">
    <location>
        <begin position="1"/>
        <end position="12"/>
    </location>
</feature>
<organism evidence="3 4">
    <name type="scientific">Actinomycetospora lemnae</name>
    <dbReference type="NCBI Taxonomy" id="3019891"/>
    <lineage>
        <taxon>Bacteria</taxon>
        <taxon>Bacillati</taxon>
        <taxon>Actinomycetota</taxon>
        <taxon>Actinomycetes</taxon>
        <taxon>Pseudonocardiales</taxon>
        <taxon>Pseudonocardiaceae</taxon>
        <taxon>Actinomycetospora</taxon>
    </lineage>
</organism>
<evidence type="ECO:0000313" key="4">
    <source>
        <dbReference type="Proteomes" id="UP001300763"/>
    </source>
</evidence>
<keyword evidence="2" id="KW-1133">Transmembrane helix</keyword>
<keyword evidence="4" id="KW-1185">Reference proteome</keyword>
<protein>
    <recommendedName>
        <fullName evidence="5">PEGA domain-containing protein</fullName>
    </recommendedName>
</protein>
<gene>
    <name evidence="3" type="ORF">PGB27_02805</name>
</gene>
<dbReference type="EMBL" id="JAQZAO010000001">
    <property type="protein sequence ID" value="MDD7964267.1"/>
    <property type="molecule type" value="Genomic_DNA"/>
</dbReference>
<dbReference type="Proteomes" id="UP001300763">
    <property type="component" value="Unassembled WGS sequence"/>
</dbReference>
<keyword evidence="2" id="KW-0812">Transmembrane</keyword>
<comment type="caution">
    <text evidence="3">The sequence shown here is derived from an EMBL/GenBank/DDBJ whole genome shotgun (WGS) entry which is preliminary data.</text>
</comment>
<feature type="transmembrane region" description="Helical" evidence="2">
    <location>
        <begin position="139"/>
        <end position="161"/>
    </location>
</feature>
<evidence type="ECO:0008006" key="5">
    <source>
        <dbReference type="Google" id="ProtNLM"/>
    </source>
</evidence>
<sequence>MFTEYRRRRQVAKVKPGDGSPVPEYRCWQLFSRSLFVLELPDGELGQHVYEVDVRHGADSTSRRSPVSFYRDGAQVGRATLPAAFPVPGGVIEVAVGRYGLRRMHFLADDGTVRALRPHPRSTEGLRARFGRRFPRTSAVVGAVAVAVVLAGLALSGMIALEAITRVPVVAAHVGVVTAPIHLDGWAEVAVTLATALAATERALTLRSRWLVGGSPPV</sequence>
<name>A0ABT5SN58_9PSEU</name>
<dbReference type="RefSeq" id="WP_274198807.1">
    <property type="nucleotide sequence ID" value="NZ_JAQZAO010000001.1"/>
</dbReference>
<keyword evidence="2" id="KW-0472">Membrane</keyword>
<accession>A0ABT5SN58</accession>
<evidence type="ECO:0000256" key="2">
    <source>
        <dbReference type="SAM" id="Phobius"/>
    </source>
</evidence>
<evidence type="ECO:0000256" key="1">
    <source>
        <dbReference type="SAM" id="MobiDB-lite"/>
    </source>
</evidence>
<feature type="region of interest" description="Disordered" evidence="1">
    <location>
        <begin position="1"/>
        <end position="20"/>
    </location>
</feature>
<proteinExistence type="predicted"/>
<evidence type="ECO:0000313" key="3">
    <source>
        <dbReference type="EMBL" id="MDD7964267.1"/>
    </source>
</evidence>
<reference evidence="3 4" key="1">
    <citation type="submission" date="2023-02" db="EMBL/GenBank/DDBJ databases">
        <title>Genome sequencing required for Actinomycetospora new species description.</title>
        <authorList>
            <person name="Saimee Y."/>
            <person name="Duangmal K."/>
        </authorList>
    </citation>
    <scope>NUCLEOTIDE SEQUENCE [LARGE SCALE GENOMIC DNA]</scope>
    <source>
        <strain evidence="3 4">DW7H6</strain>
    </source>
</reference>